<protein>
    <submittedName>
        <fullName evidence="2">DUF5678 domain-containing protein</fullName>
    </submittedName>
</protein>
<reference evidence="2" key="1">
    <citation type="submission" date="2017-02" db="UniProtKB">
        <authorList>
            <consortium name="WormBaseParasite"/>
        </authorList>
    </citation>
    <scope>IDENTIFICATION</scope>
</reference>
<evidence type="ECO:0000313" key="1">
    <source>
        <dbReference type="Proteomes" id="UP000036681"/>
    </source>
</evidence>
<dbReference type="WBParaSite" id="ALUE_0001334301-mRNA-1">
    <property type="protein sequence ID" value="ALUE_0001334301-mRNA-1"/>
    <property type="gene ID" value="ALUE_0001334301"/>
</dbReference>
<sequence length="64" mass="7680">MFRLLKKHAEYTKAWYIVNGTGSKVCKRQLVFPRSRLFYLGSWTRHTAKQIKGITALIFRRRNH</sequence>
<dbReference type="AlphaFoldDB" id="A0A0M3I7W3"/>
<accession>A0A0M3I7W3</accession>
<proteinExistence type="predicted"/>
<keyword evidence="1" id="KW-1185">Reference proteome</keyword>
<organism evidence="1 2">
    <name type="scientific">Ascaris lumbricoides</name>
    <name type="common">Giant roundworm</name>
    <dbReference type="NCBI Taxonomy" id="6252"/>
    <lineage>
        <taxon>Eukaryota</taxon>
        <taxon>Metazoa</taxon>
        <taxon>Ecdysozoa</taxon>
        <taxon>Nematoda</taxon>
        <taxon>Chromadorea</taxon>
        <taxon>Rhabditida</taxon>
        <taxon>Spirurina</taxon>
        <taxon>Ascaridomorpha</taxon>
        <taxon>Ascaridoidea</taxon>
        <taxon>Ascarididae</taxon>
        <taxon>Ascaris</taxon>
    </lineage>
</organism>
<evidence type="ECO:0000313" key="2">
    <source>
        <dbReference type="WBParaSite" id="ALUE_0001334301-mRNA-1"/>
    </source>
</evidence>
<dbReference type="Proteomes" id="UP000036681">
    <property type="component" value="Unplaced"/>
</dbReference>
<name>A0A0M3I7W3_ASCLU</name>